<protein>
    <submittedName>
        <fullName evidence="2">Retrovirus-related Pol polyprotein from type-1 retrotransposable element R1</fullName>
    </submittedName>
</protein>
<dbReference type="PANTHER" id="PTHR33332">
    <property type="entry name" value="REVERSE TRANSCRIPTASE DOMAIN-CONTAINING PROTEIN"/>
    <property type="match status" value="1"/>
</dbReference>
<dbReference type="EMBL" id="BPLQ01004596">
    <property type="protein sequence ID" value="GIY09282.1"/>
    <property type="molecule type" value="Genomic_DNA"/>
</dbReference>
<gene>
    <name evidence="2" type="primary">PO11_253</name>
    <name evidence="2" type="ORF">CDAR_309241</name>
</gene>
<dbReference type="GO" id="GO:0071897">
    <property type="term" value="P:DNA biosynthetic process"/>
    <property type="evidence" value="ECO:0007669"/>
    <property type="project" value="UniProtKB-ARBA"/>
</dbReference>
<accession>A0AAV4QM85</accession>
<dbReference type="SUPFAM" id="SSF56672">
    <property type="entry name" value="DNA/RNA polymerases"/>
    <property type="match status" value="1"/>
</dbReference>
<organism evidence="2 3">
    <name type="scientific">Caerostris darwini</name>
    <dbReference type="NCBI Taxonomy" id="1538125"/>
    <lineage>
        <taxon>Eukaryota</taxon>
        <taxon>Metazoa</taxon>
        <taxon>Ecdysozoa</taxon>
        <taxon>Arthropoda</taxon>
        <taxon>Chelicerata</taxon>
        <taxon>Arachnida</taxon>
        <taxon>Araneae</taxon>
        <taxon>Araneomorphae</taxon>
        <taxon>Entelegynae</taxon>
        <taxon>Araneoidea</taxon>
        <taxon>Araneidae</taxon>
        <taxon>Caerostris</taxon>
    </lineage>
</organism>
<comment type="caution">
    <text evidence="2">The sequence shown here is derived from an EMBL/GenBank/DDBJ whole genome shotgun (WGS) entry which is preliminary data.</text>
</comment>
<dbReference type="Proteomes" id="UP001054837">
    <property type="component" value="Unassembled WGS sequence"/>
</dbReference>
<name>A0AAV4QM85_9ARAC</name>
<dbReference type="AlphaFoldDB" id="A0AAV4QM85"/>
<evidence type="ECO:0000313" key="2">
    <source>
        <dbReference type="EMBL" id="GIY09282.1"/>
    </source>
</evidence>
<sequence length="134" mass="15346">MGIPQGSCLGPALWNIFINDLLQIDFGNSVSIQAFADDLIIMMKERATYLFKETSIGPLNIVNKWIQDHRLEINYDKSCYIIASSKKFSHIPSLRINNHKITHSVNLKYLGVLIDSKLTWNAHLNYVKDKINKV</sequence>
<reference evidence="2 3" key="1">
    <citation type="submission" date="2021-06" db="EMBL/GenBank/DDBJ databases">
        <title>Caerostris darwini draft genome.</title>
        <authorList>
            <person name="Kono N."/>
            <person name="Arakawa K."/>
        </authorList>
    </citation>
    <scope>NUCLEOTIDE SEQUENCE [LARGE SCALE GENOMIC DNA]</scope>
</reference>
<evidence type="ECO:0000259" key="1">
    <source>
        <dbReference type="PROSITE" id="PS50878"/>
    </source>
</evidence>
<feature type="domain" description="Reverse transcriptase" evidence="1">
    <location>
        <begin position="1"/>
        <end position="114"/>
    </location>
</feature>
<proteinExistence type="predicted"/>
<dbReference type="Pfam" id="PF00078">
    <property type="entry name" value="RVT_1"/>
    <property type="match status" value="1"/>
</dbReference>
<dbReference type="InterPro" id="IPR043502">
    <property type="entry name" value="DNA/RNA_pol_sf"/>
</dbReference>
<dbReference type="InterPro" id="IPR000477">
    <property type="entry name" value="RT_dom"/>
</dbReference>
<keyword evidence="3" id="KW-1185">Reference proteome</keyword>
<dbReference type="PROSITE" id="PS50878">
    <property type="entry name" value="RT_POL"/>
    <property type="match status" value="1"/>
</dbReference>
<evidence type="ECO:0000313" key="3">
    <source>
        <dbReference type="Proteomes" id="UP001054837"/>
    </source>
</evidence>